<evidence type="ECO:0000256" key="7">
    <source>
        <dbReference type="ARBA" id="ARBA00022777"/>
    </source>
</evidence>
<comment type="pathway">
    <text evidence="1 10">Purine metabolism; AMP biosynthesis via salvage pathway; AMP from adenosine: step 1/1.</text>
</comment>
<proteinExistence type="inferred from homology"/>
<dbReference type="PANTHER" id="PTHR45769">
    <property type="entry name" value="ADENOSINE KINASE"/>
    <property type="match status" value="1"/>
</dbReference>
<evidence type="ECO:0000256" key="6">
    <source>
        <dbReference type="ARBA" id="ARBA00022741"/>
    </source>
</evidence>
<keyword evidence="4 10" id="KW-0808">Transferase</keyword>
<protein>
    <recommendedName>
        <fullName evidence="3 10">Adenosine kinase</fullName>
        <shortName evidence="10">AK</shortName>
        <ecNumber evidence="3 10">2.7.1.20</ecNumber>
    </recommendedName>
    <alternativeName>
        <fullName evidence="10">Adenosine 5'-phosphotransferase</fullName>
    </alternativeName>
</protein>
<dbReference type="GO" id="GO:0005829">
    <property type="term" value="C:cytosol"/>
    <property type="evidence" value="ECO:0007669"/>
    <property type="project" value="TreeGrafter"/>
</dbReference>
<dbReference type="PANTHER" id="PTHR45769:SF3">
    <property type="entry name" value="ADENOSINE KINASE"/>
    <property type="match status" value="1"/>
</dbReference>
<reference evidence="12" key="1">
    <citation type="journal article" date="2023" name="Insect Mol. Biol.">
        <title>Genome sequencing provides insights into the evolution of gene families encoding plant cell wall-degrading enzymes in longhorned beetles.</title>
        <authorList>
            <person name="Shin N.R."/>
            <person name="Okamura Y."/>
            <person name="Kirsch R."/>
            <person name="Pauchet Y."/>
        </authorList>
    </citation>
    <scope>NUCLEOTIDE SEQUENCE</scope>
    <source>
        <strain evidence="12">AMC_N1</strain>
    </source>
</reference>
<comment type="function">
    <text evidence="10">ATP dependent phosphorylation of adenosine and other related nucleoside analogs to monophosphate derivatives.</text>
</comment>
<accession>A0AAV8YEF8</accession>
<dbReference type="EMBL" id="JAPWTK010000121">
    <property type="protein sequence ID" value="KAJ8949241.1"/>
    <property type="molecule type" value="Genomic_DNA"/>
</dbReference>
<dbReference type="GO" id="GO:0006166">
    <property type="term" value="P:purine ribonucleoside salvage"/>
    <property type="evidence" value="ECO:0007669"/>
    <property type="project" value="UniProtKB-KW"/>
</dbReference>
<keyword evidence="10" id="KW-0539">Nucleus</keyword>
<comment type="cofactor">
    <cofactor evidence="10">
        <name>Mg(2+)</name>
        <dbReference type="ChEBI" id="CHEBI:18420"/>
    </cofactor>
    <text evidence="10">Binds 3 Mg(2+) ions per subunit.</text>
</comment>
<dbReference type="InterPro" id="IPR029056">
    <property type="entry name" value="Ribokinase-like"/>
</dbReference>
<evidence type="ECO:0000256" key="3">
    <source>
        <dbReference type="ARBA" id="ARBA00012119"/>
    </source>
</evidence>
<comment type="caution">
    <text evidence="12">The sequence shown here is derived from an EMBL/GenBank/DDBJ whole genome shotgun (WGS) entry which is preliminary data.</text>
</comment>
<dbReference type="Pfam" id="PF00294">
    <property type="entry name" value="PfkB"/>
    <property type="match status" value="1"/>
</dbReference>
<dbReference type="GO" id="GO:0006144">
    <property type="term" value="P:purine nucleobase metabolic process"/>
    <property type="evidence" value="ECO:0007669"/>
    <property type="project" value="TreeGrafter"/>
</dbReference>
<dbReference type="GO" id="GO:0005524">
    <property type="term" value="F:ATP binding"/>
    <property type="evidence" value="ECO:0007669"/>
    <property type="project" value="UniProtKB-UniRule"/>
</dbReference>
<comment type="similarity">
    <text evidence="2 10">Belongs to the carbohydrate kinase PfkB family.</text>
</comment>
<dbReference type="SUPFAM" id="SSF53613">
    <property type="entry name" value="Ribokinase-like"/>
    <property type="match status" value="1"/>
</dbReference>
<dbReference type="InterPro" id="IPR001805">
    <property type="entry name" value="Adenokinase"/>
</dbReference>
<dbReference type="EC" id="2.7.1.20" evidence="3 10"/>
<keyword evidence="10" id="KW-0460">Magnesium</keyword>
<evidence type="ECO:0000256" key="9">
    <source>
        <dbReference type="PIRSR" id="PIRSR601805-1"/>
    </source>
</evidence>
<feature type="domain" description="Carbohydrate kinase PfkB" evidence="11">
    <location>
        <begin position="22"/>
        <end position="104"/>
    </location>
</feature>
<dbReference type="InterPro" id="IPR011611">
    <property type="entry name" value="PfkB_dom"/>
</dbReference>
<evidence type="ECO:0000259" key="11">
    <source>
        <dbReference type="Pfam" id="PF00294"/>
    </source>
</evidence>
<comment type="subcellular location">
    <subcellularLocation>
        <location evidence="10">Nucleus</location>
    </subcellularLocation>
</comment>
<evidence type="ECO:0000313" key="12">
    <source>
        <dbReference type="EMBL" id="KAJ8949241.1"/>
    </source>
</evidence>
<gene>
    <name evidence="12" type="ORF">NQ318_022754</name>
</gene>
<dbReference type="Proteomes" id="UP001162162">
    <property type="component" value="Unassembled WGS sequence"/>
</dbReference>
<dbReference type="InterPro" id="IPR002173">
    <property type="entry name" value="Carboh/pur_kinase_PfkB_CS"/>
</dbReference>
<evidence type="ECO:0000256" key="1">
    <source>
        <dbReference type="ARBA" id="ARBA00004801"/>
    </source>
</evidence>
<comment type="subunit">
    <text evidence="10">Monomer.</text>
</comment>
<keyword evidence="13" id="KW-1185">Reference proteome</keyword>
<dbReference type="PROSITE" id="PS00584">
    <property type="entry name" value="PFKB_KINASES_2"/>
    <property type="match status" value="1"/>
</dbReference>
<dbReference type="Gene3D" id="3.40.1190.20">
    <property type="match status" value="1"/>
</dbReference>
<evidence type="ECO:0000256" key="2">
    <source>
        <dbReference type="ARBA" id="ARBA00010688"/>
    </source>
</evidence>
<evidence type="ECO:0000256" key="8">
    <source>
        <dbReference type="ARBA" id="ARBA00022840"/>
    </source>
</evidence>
<feature type="active site" description="Proton acceptor" evidence="9">
    <location>
        <position position="65"/>
    </location>
</feature>
<dbReference type="AlphaFoldDB" id="A0AAV8YEF8"/>
<evidence type="ECO:0000313" key="13">
    <source>
        <dbReference type="Proteomes" id="UP001162162"/>
    </source>
</evidence>
<evidence type="ECO:0000256" key="10">
    <source>
        <dbReference type="RuleBase" id="RU368116"/>
    </source>
</evidence>
<dbReference type="GO" id="GO:0044209">
    <property type="term" value="P:AMP salvage"/>
    <property type="evidence" value="ECO:0007669"/>
    <property type="project" value="UniProtKB-UniRule"/>
</dbReference>
<keyword evidence="7 10" id="KW-0418">Kinase</keyword>
<keyword evidence="6 10" id="KW-0547">Nucleotide-binding</keyword>
<comment type="catalytic activity">
    <reaction evidence="10">
        <text>adenosine + ATP = AMP + ADP + H(+)</text>
        <dbReference type="Rhea" id="RHEA:20824"/>
        <dbReference type="ChEBI" id="CHEBI:15378"/>
        <dbReference type="ChEBI" id="CHEBI:16335"/>
        <dbReference type="ChEBI" id="CHEBI:30616"/>
        <dbReference type="ChEBI" id="CHEBI:456215"/>
        <dbReference type="ChEBI" id="CHEBI:456216"/>
        <dbReference type="EC" id="2.7.1.20"/>
    </reaction>
</comment>
<keyword evidence="5 10" id="KW-0660">Purine salvage</keyword>
<keyword evidence="8 10" id="KW-0067">ATP-binding</keyword>
<dbReference type="GO" id="GO:0004001">
    <property type="term" value="F:adenosine kinase activity"/>
    <property type="evidence" value="ECO:0007669"/>
    <property type="project" value="UniProtKB-UniRule"/>
</dbReference>
<dbReference type="GO" id="GO:0005634">
    <property type="term" value="C:nucleus"/>
    <property type="evidence" value="ECO:0007669"/>
    <property type="project" value="UniProtKB-SubCell"/>
</dbReference>
<sequence>MRTNVAELTRYWMKSGKNGLEPYGKIIVITDGPRTGTCIYKGNAVNFDVSPIEEQDVIDTTGAGDAFVGGFIAGLCIDKSLKDCAQIGCDAAYHIIKQRGCTLPNYDFAIYTS</sequence>
<name>A0AAV8YEF8_9CUCU</name>
<evidence type="ECO:0000256" key="5">
    <source>
        <dbReference type="ARBA" id="ARBA00022726"/>
    </source>
</evidence>
<organism evidence="12 13">
    <name type="scientific">Aromia moschata</name>
    <dbReference type="NCBI Taxonomy" id="1265417"/>
    <lineage>
        <taxon>Eukaryota</taxon>
        <taxon>Metazoa</taxon>
        <taxon>Ecdysozoa</taxon>
        <taxon>Arthropoda</taxon>
        <taxon>Hexapoda</taxon>
        <taxon>Insecta</taxon>
        <taxon>Pterygota</taxon>
        <taxon>Neoptera</taxon>
        <taxon>Endopterygota</taxon>
        <taxon>Coleoptera</taxon>
        <taxon>Polyphaga</taxon>
        <taxon>Cucujiformia</taxon>
        <taxon>Chrysomeloidea</taxon>
        <taxon>Cerambycidae</taxon>
        <taxon>Cerambycinae</taxon>
        <taxon>Callichromatini</taxon>
        <taxon>Aromia</taxon>
    </lineage>
</organism>
<evidence type="ECO:0000256" key="4">
    <source>
        <dbReference type="ARBA" id="ARBA00022679"/>
    </source>
</evidence>